<sequence>MLLPLLPILADAASIGKDVLAVVGVLASVGATIFVIWFALRRRADAKRQQEHKDDIELSDRFIRLETQVGSIDRQYTDFRDSVLSKQRELVRQIDELRARSDDHQTAANITTLKQDVQRMQDQLTQLDQEFSRHRDQVVEKYLTLASYQNDLILWTSTFDDLRQSLRDVQQTLTKRGSK</sequence>
<feature type="transmembrane region" description="Helical" evidence="2">
    <location>
        <begin position="20"/>
        <end position="40"/>
    </location>
</feature>
<organism evidence="3">
    <name type="scientific">marine sediment metagenome</name>
    <dbReference type="NCBI Taxonomy" id="412755"/>
    <lineage>
        <taxon>unclassified sequences</taxon>
        <taxon>metagenomes</taxon>
        <taxon>ecological metagenomes</taxon>
    </lineage>
</organism>
<gene>
    <name evidence="3" type="ORF">LCGC14_0921650</name>
</gene>
<feature type="coiled-coil region" evidence="1">
    <location>
        <begin position="110"/>
        <end position="137"/>
    </location>
</feature>
<evidence type="ECO:0000256" key="2">
    <source>
        <dbReference type="SAM" id="Phobius"/>
    </source>
</evidence>
<comment type="caution">
    <text evidence="3">The sequence shown here is derived from an EMBL/GenBank/DDBJ whole genome shotgun (WGS) entry which is preliminary data.</text>
</comment>
<name>A0A0F9RXC1_9ZZZZ</name>
<keyword evidence="2" id="KW-0472">Membrane</keyword>
<dbReference type="EMBL" id="LAZR01003117">
    <property type="protein sequence ID" value="KKN21808.1"/>
    <property type="molecule type" value="Genomic_DNA"/>
</dbReference>
<accession>A0A0F9RXC1</accession>
<proteinExistence type="predicted"/>
<keyword evidence="2" id="KW-1133">Transmembrane helix</keyword>
<dbReference type="AlphaFoldDB" id="A0A0F9RXC1"/>
<reference evidence="3" key="1">
    <citation type="journal article" date="2015" name="Nature">
        <title>Complex archaea that bridge the gap between prokaryotes and eukaryotes.</title>
        <authorList>
            <person name="Spang A."/>
            <person name="Saw J.H."/>
            <person name="Jorgensen S.L."/>
            <person name="Zaremba-Niedzwiedzka K."/>
            <person name="Martijn J."/>
            <person name="Lind A.E."/>
            <person name="van Eijk R."/>
            <person name="Schleper C."/>
            <person name="Guy L."/>
            <person name="Ettema T.J."/>
        </authorList>
    </citation>
    <scope>NUCLEOTIDE SEQUENCE</scope>
</reference>
<protein>
    <submittedName>
        <fullName evidence="3">Uncharacterized protein</fullName>
    </submittedName>
</protein>
<evidence type="ECO:0000313" key="3">
    <source>
        <dbReference type="EMBL" id="KKN21808.1"/>
    </source>
</evidence>
<keyword evidence="2" id="KW-0812">Transmembrane</keyword>
<keyword evidence="1" id="KW-0175">Coiled coil</keyword>
<evidence type="ECO:0000256" key="1">
    <source>
        <dbReference type="SAM" id="Coils"/>
    </source>
</evidence>